<dbReference type="PROSITE" id="PS51257">
    <property type="entry name" value="PROKAR_LIPOPROTEIN"/>
    <property type="match status" value="1"/>
</dbReference>
<sequence>MRPLLLSLVPALVASSLACSDHDTCNSCLSSSCAWAAGGCLENCGMIADVACYSHEYWPEGSSSESICADLANDEADATLCASAETCSECTSAVKADASTCMWFGGGFCGASCGMMGCGETTCDDPPEPLPTTAPAPECVFNSCCHPDGCRLYYPDYPYLEDCSDVVCTEVFYEGTVVECSFDESTSQCLGTTLDGASVPSTGDDDASVWTECDFATCCHPTHCVAADLSPDCSDTMCADNYVEGTVVSCELDGSYWPVFQCAGKTVDGVVVVVAADVAADVPEPTEPVVGGGEDEHGCCATCGETWCEHTRECAQEWETPCVAVEVEELECVFSSCCHPEFCVPYDPDMEDCSEMMCSAVAYDGTVVSCEFDRYVRACVPASCCHATSCVPFEEAPACDEMQICTTDVVEGAIKNCRWDQDAEKCVGDLVNDVEKPPDPWDDSNECWDGDVSCVACLGLGCGWMGSCLPSCNMIADVPCYEQQTDQDTAESVCRDYETFEADSALCNASTQCDDCTSTTKADGDSCIWFVNFDGGGGFCASYYGFFAGEPADGECSHLDSDGPPVSLPVEPCQPNTCCHATHCVPAGEGENNCFEIGCTEIWIEDDVTSCEWKDDGTKDGVCVGHTQSGTRLDGQDVLPPDSDSDAQEPSCIADCTSEPATCSDFWAFIGEGGCAHGCSDQLVAEFAEHAGCPLALPAEVVVVTVPAEMTVEIAEVPAAGSSEMKVLAGGLEKSIEKSVRSSNPSATATVISVNGTPTDGRRLAAADVAFEVSLPQYIEEDGEAPTEEEAGAAANSAFAALSEAVAAPDFATVLSESMEEAAHQLVESGAVEEAEMAALAASVEVVVETVVAEEPQVGEVQTFELPSPCTFNACCHPSHCVPRGEGEDCADIMCTTEWDPNEMKSCQWKADGSSKGVCVGHTQGSTVDVFPPGYTTPEPGSGSQEDDYGEVGNFDWMEGAAASCRGGLWAWGLVFVVAAL</sequence>
<protein>
    <submittedName>
        <fullName evidence="2">Uncharacterized protein</fullName>
    </submittedName>
</protein>
<keyword evidence="3" id="KW-1185">Reference proteome</keyword>
<accession>A0ABQ6M8B5</accession>
<dbReference type="Proteomes" id="UP001165060">
    <property type="component" value="Unassembled WGS sequence"/>
</dbReference>
<gene>
    <name evidence="2" type="ORF">TeGR_g3938</name>
</gene>
<name>A0ABQ6M8B5_9STRA</name>
<reference evidence="2 3" key="1">
    <citation type="journal article" date="2023" name="Commun. Biol.">
        <title>Genome analysis of Parmales, the sister group of diatoms, reveals the evolutionary specialization of diatoms from phago-mixotrophs to photoautotrophs.</title>
        <authorList>
            <person name="Ban H."/>
            <person name="Sato S."/>
            <person name="Yoshikawa S."/>
            <person name="Yamada K."/>
            <person name="Nakamura Y."/>
            <person name="Ichinomiya M."/>
            <person name="Sato N."/>
            <person name="Blanc-Mathieu R."/>
            <person name="Endo H."/>
            <person name="Kuwata A."/>
            <person name="Ogata H."/>
        </authorList>
    </citation>
    <scope>NUCLEOTIDE SEQUENCE [LARGE SCALE GENOMIC DNA]</scope>
</reference>
<proteinExistence type="predicted"/>
<comment type="caution">
    <text evidence="2">The sequence shown here is derived from an EMBL/GenBank/DDBJ whole genome shotgun (WGS) entry which is preliminary data.</text>
</comment>
<organism evidence="2 3">
    <name type="scientific">Tetraparma gracilis</name>
    <dbReference type="NCBI Taxonomy" id="2962635"/>
    <lineage>
        <taxon>Eukaryota</taxon>
        <taxon>Sar</taxon>
        <taxon>Stramenopiles</taxon>
        <taxon>Ochrophyta</taxon>
        <taxon>Bolidophyceae</taxon>
        <taxon>Parmales</taxon>
        <taxon>Triparmaceae</taxon>
        <taxon>Tetraparma</taxon>
    </lineage>
</organism>
<dbReference type="EMBL" id="BRYB01000052">
    <property type="protein sequence ID" value="GMI21533.1"/>
    <property type="molecule type" value="Genomic_DNA"/>
</dbReference>
<evidence type="ECO:0000256" key="1">
    <source>
        <dbReference type="SAM" id="SignalP"/>
    </source>
</evidence>
<evidence type="ECO:0000313" key="3">
    <source>
        <dbReference type="Proteomes" id="UP001165060"/>
    </source>
</evidence>
<evidence type="ECO:0000313" key="2">
    <source>
        <dbReference type="EMBL" id="GMI21533.1"/>
    </source>
</evidence>
<feature type="signal peptide" evidence="1">
    <location>
        <begin position="1"/>
        <end position="18"/>
    </location>
</feature>
<feature type="chain" id="PRO_5046459068" evidence="1">
    <location>
        <begin position="19"/>
        <end position="981"/>
    </location>
</feature>
<keyword evidence="1" id="KW-0732">Signal</keyword>